<proteinExistence type="predicted"/>
<evidence type="ECO:0000313" key="4">
    <source>
        <dbReference type="Proteomes" id="UP000691718"/>
    </source>
</evidence>
<feature type="compositionally biased region" description="Polar residues" evidence="1">
    <location>
        <begin position="145"/>
        <end position="155"/>
    </location>
</feature>
<dbReference type="OrthoDB" id="6629625at2759"/>
<evidence type="ECO:0000259" key="2">
    <source>
        <dbReference type="Pfam" id="PF10545"/>
    </source>
</evidence>
<feature type="region of interest" description="Disordered" evidence="1">
    <location>
        <begin position="330"/>
        <end position="375"/>
    </location>
</feature>
<feature type="compositionally biased region" description="Polar residues" evidence="1">
    <location>
        <begin position="360"/>
        <end position="369"/>
    </location>
</feature>
<comment type="caution">
    <text evidence="3">The sequence shown here is derived from an EMBL/GenBank/DDBJ whole genome shotgun (WGS) entry which is preliminary data.</text>
</comment>
<dbReference type="Pfam" id="PF10545">
    <property type="entry name" value="MADF_DNA_bdg"/>
    <property type="match status" value="1"/>
</dbReference>
<organism evidence="3 4">
    <name type="scientific">Parnassius apollo</name>
    <name type="common">Apollo butterfly</name>
    <name type="synonym">Papilio apollo</name>
    <dbReference type="NCBI Taxonomy" id="110799"/>
    <lineage>
        <taxon>Eukaryota</taxon>
        <taxon>Metazoa</taxon>
        <taxon>Ecdysozoa</taxon>
        <taxon>Arthropoda</taxon>
        <taxon>Hexapoda</taxon>
        <taxon>Insecta</taxon>
        <taxon>Pterygota</taxon>
        <taxon>Neoptera</taxon>
        <taxon>Endopterygota</taxon>
        <taxon>Lepidoptera</taxon>
        <taxon>Glossata</taxon>
        <taxon>Ditrysia</taxon>
        <taxon>Papilionoidea</taxon>
        <taxon>Papilionidae</taxon>
        <taxon>Parnassiinae</taxon>
        <taxon>Parnassini</taxon>
        <taxon>Parnassius</taxon>
        <taxon>Parnassius</taxon>
    </lineage>
</organism>
<evidence type="ECO:0000313" key="3">
    <source>
        <dbReference type="EMBL" id="CAG5000884.1"/>
    </source>
</evidence>
<protein>
    <submittedName>
        <fullName evidence="3">(apollo) hypothetical protein</fullName>
    </submittedName>
</protein>
<dbReference type="InterPro" id="IPR006578">
    <property type="entry name" value="MADF-dom"/>
</dbReference>
<name>A0A8S3X603_PARAO</name>
<gene>
    <name evidence="3" type="ORF">PAPOLLO_LOCUS13810</name>
</gene>
<sequence>MVNREVDTGRVIDEVRLRKKLWDASDPLYKNKDARNKAWEDIVDTLFENISGEEKQQLGQKLEFATDHIAQIALTPMTQGLHSARMHQHTIIRLQLTQGTKPMMRIQVNGSTCSEQHNPRSSEQDISMASTSEGESISVPRGEQRQSTSSKNVSQRKGIFRAIGEPKKLQEAVNRDVPEKEDRFDVFARNVAVQLRELSFERKNIAKKVKLLETDVNHLKYVLLSTSRIASAPFDDIICEIQERNELNTQILFLKKGAILSVFPWNTQPISENTKAREERLVNRNLKKRQLFDMPSSTQHCEDDILPPEGDIHISWESGQARLRSMLEAGMSDSEDDVAVESDASIDDDYVQESDHDSMSEQNASSRILSSFKKV</sequence>
<feature type="region of interest" description="Disordered" evidence="1">
    <location>
        <begin position="111"/>
        <end position="157"/>
    </location>
</feature>
<dbReference type="Proteomes" id="UP000691718">
    <property type="component" value="Unassembled WGS sequence"/>
</dbReference>
<dbReference type="AlphaFoldDB" id="A0A8S3X603"/>
<keyword evidence="4" id="KW-1185">Reference proteome</keyword>
<feature type="compositionally biased region" description="Acidic residues" evidence="1">
    <location>
        <begin position="333"/>
        <end position="352"/>
    </location>
</feature>
<reference evidence="3" key="1">
    <citation type="submission" date="2021-04" db="EMBL/GenBank/DDBJ databases">
        <authorList>
            <person name="Tunstrom K."/>
        </authorList>
    </citation>
    <scope>NUCLEOTIDE SEQUENCE</scope>
</reference>
<feature type="compositionally biased region" description="Polar residues" evidence="1">
    <location>
        <begin position="124"/>
        <end position="135"/>
    </location>
</feature>
<evidence type="ECO:0000256" key="1">
    <source>
        <dbReference type="SAM" id="MobiDB-lite"/>
    </source>
</evidence>
<dbReference type="EMBL" id="CAJQZP010000945">
    <property type="protein sequence ID" value="CAG5000884.1"/>
    <property type="molecule type" value="Genomic_DNA"/>
</dbReference>
<feature type="domain" description="MADF" evidence="2">
    <location>
        <begin position="12"/>
        <end position="53"/>
    </location>
</feature>
<accession>A0A8S3X603</accession>